<dbReference type="InterPro" id="IPR021133">
    <property type="entry name" value="HEAT_type_2"/>
</dbReference>
<dbReference type="Proteomes" id="UP000501812">
    <property type="component" value="Chromosome"/>
</dbReference>
<keyword evidence="2" id="KW-1185">Reference proteome</keyword>
<evidence type="ECO:0000313" key="1">
    <source>
        <dbReference type="EMBL" id="QJE95544.1"/>
    </source>
</evidence>
<dbReference type="KEGG" id="luo:HHL09_07015"/>
<name>A0A858RG55_9BACT</name>
<dbReference type="AlphaFoldDB" id="A0A858RG55"/>
<dbReference type="EMBL" id="CP051774">
    <property type="protein sequence ID" value="QJE95544.1"/>
    <property type="molecule type" value="Genomic_DNA"/>
</dbReference>
<dbReference type="PROSITE" id="PS50077">
    <property type="entry name" value="HEAT_REPEAT"/>
    <property type="match status" value="1"/>
</dbReference>
<protein>
    <recommendedName>
        <fullName evidence="3">HEAT repeat domain-containing protein</fullName>
    </recommendedName>
</protein>
<organism evidence="1 2">
    <name type="scientific">Luteolibacter luteus</name>
    <dbReference type="NCBI Taxonomy" id="2728835"/>
    <lineage>
        <taxon>Bacteria</taxon>
        <taxon>Pseudomonadati</taxon>
        <taxon>Verrucomicrobiota</taxon>
        <taxon>Verrucomicrobiia</taxon>
        <taxon>Verrucomicrobiales</taxon>
        <taxon>Verrucomicrobiaceae</taxon>
        <taxon>Luteolibacter</taxon>
    </lineage>
</organism>
<evidence type="ECO:0000313" key="2">
    <source>
        <dbReference type="Proteomes" id="UP000501812"/>
    </source>
</evidence>
<dbReference type="RefSeq" id="WP_169453858.1">
    <property type="nucleotide sequence ID" value="NZ_CP051774.1"/>
</dbReference>
<reference evidence="1 2" key="1">
    <citation type="submission" date="2020-04" db="EMBL/GenBank/DDBJ databases">
        <title>Luteolibacter sp. G-1-1-1 isolated from soil.</title>
        <authorList>
            <person name="Dahal R.H."/>
        </authorList>
    </citation>
    <scope>NUCLEOTIDE SEQUENCE [LARGE SCALE GENOMIC DNA]</scope>
    <source>
        <strain evidence="1 2">G-1-1-1</strain>
    </source>
</reference>
<proteinExistence type="predicted"/>
<accession>A0A858RG55</accession>
<evidence type="ECO:0008006" key="3">
    <source>
        <dbReference type="Google" id="ProtNLM"/>
    </source>
</evidence>
<gene>
    <name evidence="1" type="ORF">HHL09_07015</name>
</gene>
<sequence>MKIRVILSGLLLSASIHGEGEPPPLIRHTWAGALSPFTSTETSISTKGEVEVRITPRRGAVYSYRTSLSLPELEQLDSQLDLSGFLAETPPPVGTAGLPEIPDLGMNTLEITRAEKKRMLKFQREESLEPLVQTLRLLVGQAVAVNEIETDGNIYSAISRLGKDPAQVLQPGRLKKPLTKYIGRTADRQHLEWALTGLAATSTPEEFAAVVATGLKDEKRGDLMSNAIPSAPKEHEAALCPVLLDFLETHDTLPKLSKEKKYALEAFPRRLGAQGYKPAIPFLIARLERSGQGKPPSGSVAELAEMGAEGVRAVIPFLNRDDGQQRCRAVEILAITAALAPGKHPAQSYDEAEYAEIRPLLRKILPQLTTMAGSDPDQAVKYTVARELHRIQEAIEP</sequence>